<keyword evidence="3" id="KW-1185">Reference proteome</keyword>
<organism evidence="2 3">
    <name type="scientific">Fulvivirga sediminis</name>
    <dbReference type="NCBI Taxonomy" id="2803949"/>
    <lineage>
        <taxon>Bacteria</taxon>
        <taxon>Pseudomonadati</taxon>
        <taxon>Bacteroidota</taxon>
        <taxon>Cytophagia</taxon>
        <taxon>Cytophagales</taxon>
        <taxon>Fulvivirgaceae</taxon>
        <taxon>Fulvivirga</taxon>
    </lineage>
</organism>
<name>A0A937K1C1_9BACT</name>
<dbReference type="InterPro" id="IPR025235">
    <property type="entry name" value="DUF4178"/>
</dbReference>
<protein>
    <submittedName>
        <fullName evidence="2">DUF4178 domain-containing protein</fullName>
    </submittedName>
</protein>
<accession>A0A937K1C1</accession>
<dbReference type="EMBL" id="JAESIY010000013">
    <property type="protein sequence ID" value="MBL3658464.1"/>
    <property type="molecule type" value="Genomic_DNA"/>
</dbReference>
<dbReference type="Proteomes" id="UP000659388">
    <property type="component" value="Unassembled WGS sequence"/>
</dbReference>
<proteinExistence type="predicted"/>
<dbReference type="RefSeq" id="WP_202246259.1">
    <property type="nucleotide sequence ID" value="NZ_JAESIY010000013.1"/>
</dbReference>
<dbReference type="Pfam" id="PF13785">
    <property type="entry name" value="DUF4178"/>
    <property type="match status" value="1"/>
</dbReference>
<evidence type="ECO:0000259" key="1">
    <source>
        <dbReference type="Pfam" id="PF13785"/>
    </source>
</evidence>
<dbReference type="AlphaFoldDB" id="A0A937K1C1"/>
<evidence type="ECO:0000313" key="2">
    <source>
        <dbReference type="EMBL" id="MBL3658464.1"/>
    </source>
</evidence>
<reference evidence="2" key="1">
    <citation type="submission" date="2021-01" db="EMBL/GenBank/DDBJ databases">
        <title>Fulvivirga kasyanovii gen. nov., sp nov., a novel member of the phylum Bacteroidetes isolated from seawater in a mussel farm.</title>
        <authorList>
            <person name="Zhao L.-H."/>
            <person name="Wang Z.-J."/>
        </authorList>
    </citation>
    <scope>NUCLEOTIDE SEQUENCE</scope>
    <source>
        <strain evidence="2">2943</strain>
    </source>
</reference>
<sequence>MGLFDNLFGKKDKEPHYDSTDIRVQDLDVGFVFDYDLSTWEVNNIYEYDWGDNYFSREYKISNGEKSLFLSLEEDDELELSVSSKIKVRALGSEVVDKLMSEQKPPSELTYDGRTYYLEEESPGYFHDIGRSDDWEEFVSWDYEDSNGEYILTVEQWGEKEFEASAGKYIKEFEISNILPSGDT</sequence>
<feature type="domain" description="DUF4178" evidence="1">
    <location>
        <begin position="29"/>
        <end position="171"/>
    </location>
</feature>
<comment type="caution">
    <text evidence="2">The sequence shown here is derived from an EMBL/GenBank/DDBJ whole genome shotgun (WGS) entry which is preliminary data.</text>
</comment>
<evidence type="ECO:0000313" key="3">
    <source>
        <dbReference type="Proteomes" id="UP000659388"/>
    </source>
</evidence>
<gene>
    <name evidence="2" type="ORF">JL102_20090</name>
</gene>